<sequence>MVRLLDGCKPLINDLNKELALIQTSEERVLKPKLSASQKAQVVWDDRRLKELCDKMDKKLTEFNTLRASQEFSMNMSDDDQILVKKTNSLEDPSSLVIGGEVSQSLELKIQELAELQAQRQFSSTVNGESTSSPHPNNVRIYNEAILKECRDEMVRRSGNSTNADKFRIVFLGKTCNGKSTLAQKALGVDTFSKKVSHFGNRTPADAIWTPHTFDGENSHLILHDSGGFETGGDALIRTVDNFLKFQATKGKAGRVHAIWYCISCEQPLQEIDKRFLRGEQFNQGTAYAHIFVIFTKYDLLLESVKRKTKAEEINENVERRAYAEFEENFSRPVYQLVGDESRVTVCRTAISDIDNKELFPEQLHFSDNQQKFFGTNNLIRHVMNRLEDPELQSLWAAAQQGDPGIKLSKSIESCINIYWAAIILHSVTILPLISLQSLSAVYLTVLHRARRQWDLRFAPKVNFSPTSLELTNIVKAIPTFPTSLELTTKMVKSLPTSLGLTTEMLKAIFGKDQVHLWLGILRNSIDMVGAATQQHHCKTILKLIVGINLIFYRLWEQQARQSGLKKGSNNALSEELIRATLSDFGLGEERARMIEEIDRGINPDINCFQRKAVRRVALVASGSTRSREAFSARLTEAQRRRDMEIIKALED</sequence>
<dbReference type="SUPFAM" id="SSF52540">
    <property type="entry name" value="P-loop containing nucleoside triphosphate hydrolases"/>
    <property type="match status" value="1"/>
</dbReference>
<dbReference type="InterPro" id="IPR027417">
    <property type="entry name" value="P-loop_NTPase"/>
</dbReference>
<dbReference type="EMBL" id="KZ613481">
    <property type="protein sequence ID" value="PMD21495.1"/>
    <property type="molecule type" value="Genomic_DNA"/>
</dbReference>
<organism evidence="1 2">
    <name type="scientific">Hyaloscypha hepaticicola</name>
    <dbReference type="NCBI Taxonomy" id="2082293"/>
    <lineage>
        <taxon>Eukaryota</taxon>
        <taxon>Fungi</taxon>
        <taxon>Dikarya</taxon>
        <taxon>Ascomycota</taxon>
        <taxon>Pezizomycotina</taxon>
        <taxon>Leotiomycetes</taxon>
        <taxon>Helotiales</taxon>
        <taxon>Hyaloscyphaceae</taxon>
        <taxon>Hyaloscypha</taxon>
    </lineage>
</organism>
<name>A0A2J6Q5C8_9HELO</name>
<evidence type="ECO:0008006" key="3">
    <source>
        <dbReference type="Google" id="ProtNLM"/>
    </source>
</evidence>
<dbReference type="Proteomes" id="UP000235672">
    <property type="component" value="Unassembled WGS sequence"/>
</dbReference>
<evidence type="ECO:0000313" key="2">
    <source>
        <dbReference type="Proteomes" id="UP000235672"/>
    </source>
</evidence>
<proteinExistence type="predicted"/>
<evidence type="ECO:0000313" key="1">
    <source>
        <dbReference type="EMBL" id="PMD21495.1"/>
    </source>
</evidence>
<dbReference type="Gene3D" id="3.40.50.300">
    <property type="entry name" value="P-loop containing nucleotide triphosphate hydrolases"/>
    <property type="match status" value="1"/>
</dbReference>
<dbReference type="OrthoDB" id="59699at2759"/>
<gene>
    <name evidence="1" type="ORF">NA56DRAFT_645749</name>
</gene>
<accession>A0A2J6Q5C8</accession>
<protein>
    <recommendedName>
        <fullName evidence="3">G domain-containing protein</fullName>
    </recommendedName>
</protein>
<keyword evidence="2" id="KW-1185">Reference proteome</keyword>
<reference evidence="1 2" key="1">
    <citation type="submission" date="2016-05" db="EMBL/GenBank/DDBJ databases">
        <title>A degradative enzymes factory behind the ericoid mycorrhizal symbiosis.</title>
        <authorList>
            <consortium name="DOE Joint Genome Institute"/>
            <person name="Martino E."/>
            <person name="Morin E."/>
            <person name="Grelet G."/>
            <person name="Kuo A."/>
            <person name="Kohler A."/>
            <person name="Daghino S."/>
            <person name="Barry K."/>
            <person name="Choi C."/>
            <person name="Cichocki N."/>
            <person name="Clum A."/>
            <person name="Copeland A."/>
            <person name="Hainaut M."/>
            <person name="Haridas S."/>
            <person name="Labutti K."/>
            <person name="Lindquist E."/>
            <person name="Lipzen A."/>
            <person name="Khouja H.-R."/>
            <person name="Murat C."/>
            <person name="Ohm R."/>
            <person name="Olson A."/>
            <person name="Spatafora J."/>
            <person name="Veneault-Fourrey C."/>
            <person name="Henrissat B."/>
            <person name="Grigoriev I."/>
            <person name="Martin F."/>
            <person name="Perotto S."/>
        </authorList>
    </citation>
    <scope>NUCLEOTIDE SEQUENCE [LARGE SCALE GENOMIC DNA]</scope>
    <source>
        <strain evidence="1 2">UAMH 7357</strain>
    </source>
</reference>
<dbReference type="AlphaFoldDB" id="A0A2J6Q5C8"/>